<dbReference type="RefSeq" id="WP_397706766.1">
    <property type="nucleotide sequence ID" value="NZ_JBIRGN010000001.1"/>
</dbReference>
<proteinExistence type="predicted"/>
<sequence>MRSTPENGPEIPTVRPIVELFAGSVEALWATTYTMDLGLFNEFLLARLGDPPLNIAVLADHRRLASSLARIPAERADTLAPVNRRWLLRGVRISGAFHPKSYLAVTGGGATLMVGSGNLSAGGLDEGREAFTSFRSGTPVGDAAIDAWRSWMRRLVGIVGDTTLAARFRHLEGQIPSSAVAPQHVSSPLLHNLDTPIADQVAAVVAESGVRVNELWLAAPFYDANAVAVGALLDALMPKRVKLFVTGSTSVNGKLLAERLAASGADVSVAAYEPDQFVHAKLIGILAGSRAWLLSGSANLSSAALRLTHATQGNIELAVLAPLDADEVRTAFVPPGTTVGEHNLRALTSLSFRTNSEPEPPTVQLVTATALPDGRIEITTEPPWSGDWLLDDLTCHQPLIADDHGHARTAGPLDGRLVQLLDAGEQVLSNRVVVDDPDALAATLIKNSTRSGADLPLELHDADLHTPLGRALVRLHRNLAMDVSELATTTGTGMEARGESGEQTDDDLWDRLEREQLARDPRASVYDRMWRRHTLDGAEPLVELLEALRARAPVTARPHPHSLLAQLLDRTHEKPDHGEGIPARSWTPSARIRVRARNVLRRWAAAQTDPRLVWVDPFAPAGNFAVIALTLAHLRLDQVRYPERVELTEEDLDEIWQLWLRPFVGTGQGDGWLDQLDKSTRTQVLDRLPIWLPEAVAALCWLVLQPGSDQRERVVAFKPVLAAALGHGLLDPTEMTSRYLSAVTGLAITCDKVDDQLLAAIDFIDDELWCARTAEEFGLEELRLAASPGAKAVQVRLDVRGISAPFVDARVPRLVLVARQYRRCDGVLLIDADSGWRLALVTDETIAYLPNVGAALAESSQPLIPGSLEAVCAAGGVLADLFPAAYDPLKDVST</sequence>
<keyword evidence="2" id="KW-1185">Reference proteome</keyword>
<dbReference type="Proteomes" id="UP001610818">
    <property type="component" value="Unassembled WGS sequence"/>
</dbReference>
<organism evidence="1 2">
    <name type="scientific">Streptomyces longisporoflavus</name>
    <dbReference type="NCBI Taxonomy" id="28044"/>
    <lineage>
        <taxon>Bacteria</taxon>
        <taxon>Bacillati</taxon>
        <taxon>Actinomycetota</taxon>
        <taxon>Actinomycetes</taxon>
        <taxon>Kitasatosporales</taxon>
        <taxon>Streptomycetaceae</taxon>
        <taxon>Streptomyces</taxon>
    </lineage>
</organism>
<comment type="caution">
    <text evidence="1">The sequence shown here is derived from an EMBL/GenBank/DDBJ whole genome shotgun (WGS) entry which is preliminary data.</text>
</comment>
<evidence type="ECO:0000313" key="1">
    <source>
        <dbReference type="EMBL" id="MFH8543501.1"/>
    </source>
</evidence>
<protein>
    <recommendedName>
        <fullName evidence="3">PLD phosphodiesterase domain-containing protein</fullName>
    </recommendedName>
</protein>
<dbReference type="EMBL" id="JBIRGQ010000001">
    <property type="protein sequence ID" value="MFH8543501.1"/>
    <property type="molecule type" value="Genomic_DNA"/>
</dbReference>
<evidence type="ECO:0000313" key="2">
    <source>
        <dbReference type="Proteomes" id="UP001610818"/>
    </source>
</evidence>
<name>A0ABW7QF17_9ACTN</name>
<dbReference type="Gene3D" id="3.30.870.10">
    <property type="entry name" value="Endonuclease Chain A"/>
    <property type="match status" value="2"/>
</dbReference>
<evidence type="ECO:0008006" key="3">
    <source>
        <dbReference type="Google" id="ProtNLM"/>
    </source>
</evidence>
<gene>
    <name evidence="1" type="ORF">ACH4F9_00650</name>
</gene>
<reference evidence="1 2" key="1">
    <citation type="submission" date="2024-10" db="EMBL/GenBank/DDBJ databases">
        <title>The Natural Products Discovery Center: Release of the First 8490 Sequenced Strains for Exploring Actinobacteria Biosynthetic Diversity.</title>
        <authorList>
            <person name="Kalkreuter E."/>
            <person name="Kautsar S.A."/>
            <person name="Yang D."/>
            <person name="Bader C.D."/>
            <person name="Teijaro C.N."/>
            <person name="Fluegel L."/>
            <person name="Davis C.M."/>
            <person name="Simpson J.R."/>
            <person name="Lauterbach L."/>
            <person name="Steele A.D."/>
            <person name="Gui C."/>
            <person name="Meng S."/>
            <person name="Li G."/>
            <person name="Viehrig K."/>
            <person name="Ye F."/>
            <person name="Su P."/>
            <person name="Kiefer A.F."/>
            <person name="Nichols A."/>
            <person name="Cepeda A.J."/>
            <person name="Yan W."/>
            <person name="Fan B."/>
            <person name="Jiang Y."/>
            <person name="Adhikari A."/>
            <person name="Zheng C.-J."/>
            <person name="Schuster L."/>
            <person name="Cowan T.M."/>
            <person name="Smanski M.J."/>
            <person name="Chevrette M.G."/>
            <person name="De Carvalho L.P.S."/>
            <person name="Shen B."/>
        </authorList>
    </citation>
    <scope>NUCLEOTIDE SEQUENCE [LARGE SCALE GENOMIC DNA]</scope>
    <source>
        <strain evidence="1 2">NPDC017990</strain>
    </source>
</reference>
<accession>A0ABW7QF17</accession>